<feature type="transmembrane region" description="Helical" evidence="1">
    <location>
        <begin position="12"/>
        <end position="29"/>
    </location>
</feature>
<gene>
    <name evidence="2" type="ORF">SGFS_000560</name>
</gene>
<sequence>MQAAPDVLAEWVRFGGALIVTVWLTGVVITRTSHGSRWPQLLGFGVGGAVFLYTTTPASTALAQHLGDAVYGCALAWLAVEVCRSQGVRLRPGFPVSDTEQRRRTWMVTSLSYLICVVSGFLTAQITAGLWALGVDDALVVGLEQRSSIGVVTVADGVLAFVTTVVIEDVVIVAAVVTLLAAGRRPAWQIYGVVCLVEIALHSYMGAVALTIALYAAGRVWLYRRYGGVVPVVIGHFVFDLTVLANWLAEAPVPHMLAGGLAVAAVCGAAQLRTPRRGGER</sequence>
<protein>
    <recommendedName>
        <fullName evidence="4">CPBP family intramembrane metalloprotease</fullName>
    </recommendedName>
</protein>
<keyword evidence="1" id="KW-0472">Membrane</keyword>
<evidence type="ECO:0008006" key="4">
    <source>
        <dbReference type="Google" id="ProtNLM"/>
    </source>
</evidence>
<organism evidence="2 3">
    <name type="scientific">Streptomyces graminofaciens</name>
    <dbReference type="NCBI Taxonomy" id="68212"/>
    <lineage>
        <taxon>Bacteria</taxon>
        <taxon>Bacillati</taxon>
        <taxon>Actinomycetota</taxon>
        <taxon>Actinomycetes</taxon>
        <taxon>Kitasatosporales</taxon>
        <taxon>Streptomycetaceae</taxon>
        <taxon>Streptomyces</taxon>
    </lineage>
</organism>
<dbReference type="EMBL" id="AP018448">
    <property type="protein sequence ID" value="BBC28765.1"/>
    <property type="molecule type" value="Genomic_DNA"/>
</dbReference>
<reference evidence="2 3" key="1">
    <citation type="journal article" date="2010" name="ChemBioChem">
        <title>Cloning and characterization of the biosynthetic gene cluster of 16-membered macrolide antibiotic FD-891: involvement of a dual functional cytochrome P450 monooxygenase catalyzing epoxidation and hydroxylation.</title>
        <authorList>
            <person name="Kudo F."/>
            <person name="Motegi A."/>
            <person name="Mizoue K."/>
            <person name="Eguchi T."/>
        </authorList>
    </citation>
    <scope>NUCLEOTIDE SEQUENCE [LARGE SCALE GENOMIC DNA]</scope>
    <source>
        <strain evidence="2 3">A-8890</strain>
    </source>
</reference>
<feature type="transmembrane region" description="Helical" evidence="1">
    <location>
        <begin position="229"/>
        <end position="249"/>
    </location>
</feature>
<proteinExistence type="predicted"/>
<evidence type="ECO:0000256" key="1">
    <source>
        <dbReference type="SAM" id="Phobius"/>
    </source>
</evidence>
<reference evidence="2 3" key="2">
    <citation type="journal article" date="2023" name="ChemBioChem">
        <title>Acyltransferase Domain Exchange between Two Independent Type I Polyketide Synthases in the Same Producer Strain of Macrolide Antibiotics.</title>
        <authorList>
            <person name="Kudo F."/>
            <person name="Kishikawa K."/>
            <person name="Tsuboi K."/>
            <person name="Kido T."/>
            <person name="Usui T."/>
            <person name="Hashimoto J."/>
            <person name="Shin-Ya K."/>
            <person name="Miyanaga A."/>
            <person name="Eguchi T."/>
        </authorList>
    </citation>
    <scope>NUCLEOTIDE SEQUENCE [LARGE SCALE GENOMIC DNA]</scope>
    <source>
        <strain evidence="2 3">A-8890</strain>
    </source>
</reference>
<keyword evidence="1" id="KW-0812">Transmembrane</keyword>
<name>A0ABM7EZG8_9ACTN</name>
<accession>A0ABM7EZG8</accession>
<evidence type="ECO:0000313" key="3">
    <source>
        <dbReference type="Proteomes" id="UP001321542"/>
    </source>
</evidence>
<keyword evidence="1" id="KW-1133">Transmembrane helix</keyword>
<evidence type="ECO:0000313" key="2">
    <source>
        <dbReference type="EMBL" id="BBC28765.1"/>
    </source>
</evidence>
<feature type="transmembrane region" description="Helical" evidence="1">
    <location>
        <begin position="111"/>
        <end position="133"/>
    </location>
</feature>
<feature type="transmembrane region" description="Helical" evidence="1">
    <location>
        <begin position="188"/>
        <end position="217"/>
    </location>
</feature>
<feature type="transmembrane region" description="Helical" evidence="1">
    <location>
        <begin position="41"/>
        <end position="62"/>
    </location>
</feature>
<keyword evidence="3" id="KW-1185">Reference proteome</keyword>
<feature type="transmembrane region" description="Helical" evidence="1">
    <location>
        <begin position="154"/>
        <end position="182"/>
    </location>
</feature>
<dbReference type="Proteomes" id="UP001321542">
    <property type="component" value="Chromosome"/>
</dbReference>